<organism evidence="2 3">
    <name type="scientific">Elaeophora elaphi</name>
    <dbReference type="NCBI Taxonomy" id="1147741"/>
    <lineage>
        <taxon>Eukaryota</taxon>
        <taxon>Metazoa</taxon>
        <taxon>Ecdysozoa</taxon>
        <taxon>Nematoda</taxon>
        <taxon>Chromadorea</taxon>
        <taxon>Rhabditida</taxon>
        <taxon>Spirurina</taxon>
        <taxon>Spiruromorpha</taxon>
        <taxon>Filarioidea</taxon>
        <taxon>Onchocercidae</taxon>
        <taxon>Elaeophora</taxon>
    </lineage>
</organism>
<protein>
    <submittedName>
        <fullName evidence="3">NR LBD domain-containing protein</fullName>
    </submittedName>
</protein>
<sequence length="305" mass="35561">MLAHYPTELCRLVRSNLKDEKWSQIAYFTQYLCSSFVVEEIPIACKNSDLAWVTLGAELFSSVWRSMGFYLSSQEITLAQFGDFPNQRKHLCTYFWKIGVHLKSFKLKYKERLLTVTDYFESLLDCFPNLRFPNLPANMTLSSLMQRLEIIACALLPISVPAKNCIDPVMNDEMNFNYLINKFPSLSITMNNFLETVLEQHRTFSVIDLDNLHKLSDSDIRMAVAQIDCFLTSMQSFYDRTFSEYSAFTDIICPFFMFLNILVATISYKRFHMIQFMNLRNLITTYNFPVTVSVTFDSVVLRNEI</sequence>
<evidence type="ECO:0000313" key="2">
    <source>
        <dbReference type="Proteomes" id="UP000050640"/>
    </source>
</evidence>
<keyword evidence="2" id="KW-1185">Reference proteome</keyword>
<evidence type="ECO:0000256" key="1">
    <source>
        <dbReference type="SAM" id="Phobius"/>
    </source>
</evidence>
<proteinExistence type="predicted"/>
<evidence type="ECO:0000313" key="3">
    <source>
        <dbReference type="WBParaSite" id="EEL_0000114901-mRNA-1"/>
    </source>
</evidence>
<keyword evidence="1" id="KW-1133">Transmembrane helix</keyword>
<dbReference type="WBParaSite" id="EEL_0000114901-mRNA-1">
    <property type="protein sequence ID" value="EEL_0000114901-mRNA-1"/>
    <property type="gene ID" value="EEL_0000114901"/>
</dbReference>
<dbReference type="AlphaFoldDB" id="A0A0R3RI42"/>
<accession>A0A0R3RI42</accession>
<dbReference type="Proteomes" id="UP000050640">
    <property type="component" value="Unplaced"/>
</dbReference>
<name>A0A0R3RI42_9BILA</name>
<keyword evidence="1" id="KW-0472">Membrane</keyword>
<reference evidence="3" key="1">
    <citation type="submission" date="2017-02" db="UniProtKB">
        <authorList>
            <consortium name="WormBaseParasite"/>
        </authorList>
    </citation>
    <scope>IDENTIFICATION</scope>
</reference>
<keyword evidence="1" id="KW-0812">Transmembrane</keyword>
<feature type="transmembrane region" description="Helical" evidence="1">
    <location>
        <begin position="245"/>
        <end position="268"/>
    </location>
</feature>
<dbReference type="STRING" id="1147741.A0A0R3RI42"/>